<proteinExistence type="inferred from homology"/>
<evidence type="ECO:0000256" key="1">
    <source>
        <dbReference type="PROSITE-ProRule" id="PRU00325"/>
    </source>
</evidence>
<dbReference type="PANTHER" id="PTHR31669:SF236">
    <property type="entry name" value="PROTEIN FAR1-RELATED SEQUENCE"/>
    <property type="match status" value="1"/>
</dbReference>
<comment type="similarity">
    <text evidence="2">Belongs to the FHY3/FAR1 family.</text>
</comment>
<organism evidence="4 5">
    <name type="scientific">Solanum commersonii</name>
    <name type="common">Commerson's wild potato</name>
    <name type="synonym">Commerson's nightshade</name>
    <dbReference type="NCBI Taxonomy" id="4109"/>
    <lineage>
        <taxon>Eukaryota</taxon>
        <taxon>Viridiplantae</taxon>
        <taxon>Streptophyta</taxon>
        <taxon>Embryophyta</taxon>
        <taxon>Tracheophyta</taxon>
        <taxon>Spermatophyta</taxon>
        <taxon>Magnoliopsida</taxon>
        <taxon>eudicotyledons</taxon>
        <taxon>Gunneridae</taxon>
        <taxon>Pentapetalae</taxon>
        <taxon>asterids</taxon>
        <taxon>lamiids</taxon>
        <taxon>Solanales</taxon>
        <taxon>Solanaceae</taxon>
        <taxon>Solanoideae</taxon>
        <taxon>Solaneae</taxon>
        <taxon>Solanum</taxon>
    </lineage>
</organism>
<dbReference type="PROSITE" id="PS50966">
    <property type="entry name" value="ZF_SWIM"/>
    <property type="match status" value="1"/>
</dbReference>
<dbReference type="GO" id="GO:0005634">
    <property type="term" value="C:nucleus"/>
    <property type="evidence" value="ECO:0007669"/>
    <property type="project" value="UniProtKB-SubCell"/>
</dbReference>
<keyword evidence="1 2" id="KW-0863">Zinc-finger</keyword>
<dbReference type="OrthoDB" id="1845384at2759"/>
<accession>A0A9J5ZW02</accession>
<evidence type="ECO:0000313" key="5">
    <source>
        <dbReference type="Proteomes" id="UP000824120"/>
    </source>
</evidence>
<name>A0A9J5ZW02_SOLCO</name>
<dbReference type="InterPro" id="IPR031052">
    <property type="entry name" value="FHY3/FAR1"/>
</dbReference>
<comment type="caution">
    <text evidence="4">The sequence shown here is derived from an EMBL/GenBank/DDBJ whole genome shotgun (WGS) entry which is preliminary data.</text>
</comment>
<gene>
    <name evidence="4" type="ORF">H5410_015972</name>
</gene>
<dbReference type="InterPro" id="IPR007527">
    <property type="entry name" value="Znf_SWIM"/>
</dbReference>
<keyword evidence="5" id="KW-1185">Reference proteome</keyword>
<sequence>MEIEGMFSYLRTGQVRIDGSIITYIVKEREVENVNEAKDYEVTFNTAVADVLCACGLFNLEGFLCRHTLSQNGFKEIPPQYILSRWRKDIHRSYVLDYSCNFIDTKNPVHRYDNLYKCVVKFVEEGRKSHERCKFTLELLGEILNQS</sequence>
<evidence type="ECO:0000313" key="4">
    <source>
        <dbReference type="EMBL" id="KAG5616148.1"/>
    </source>
</evidence>
<dbReference type="EMBL" id="JACXVP010000003">
    <property type="protein sequence ID" value="KAG5616148.1"/>
    <property type="molecule type" value="Genomic_DNA"/>
</dbReference>
<protein>
    <recommendedName>
        <fullName evidence="2">Protein FAR1-RELATED SEQUENCE</fullName>
    </recommendedName>
</protein>
<dbReference type="PANTHER" id="PTHR31669">
    <property type="entry name" value="PROTEIN FAR1-RELATED SEQUENCE 10-RELATED"/>
    <property type="match status" value="1"/>
</dbReference>
<keyword evidence="2" id="KW-0539">Nucleus</keyword>
<comment type="function">
    <text evidence="2">Putative transcription activator involved in regulating light control of development.</text>
</comment>
<dbReference type="AlphaFoldDB" id="A0A9J5ZW02"/>
<evidence type="ECO:0000256" key="2">
    <source>
        <dbReference type="RuleBase" id="RU367018"/>
    </source>
</evidence>
<comment type="subcellular location">
    <subcellularLocation>
        <location evidence="2">Nucleus</location>
    </subcellularLocation>
</comment>
<dbReference type="Proteomes" id="UP000824120">
    <property type="component" value="Chromosome 3"/>
</dbReference>
<keyword evidence="2" id="KW-0479">Metal-binding</keyword>
<dbReference type="GO" id="GO:0006355">
    <property type="term" value="P:regulation of DNA-templated transcription"/>
    <property type="evidence" value="ECO:0007669"/>
    <property type="project" value="UniProtKB-UniRule"/>
</dbReference>
<evidence type="ECO:0000259" key="3">
    <source>
        <dbReference type="PROSITE" id="PS50966"/>
    </source>
</evidence>
<feature type="domain" description="SWIM-type" evidence="3">
    <location>
        <begin position="40"/>
        <end position="76"/>
    </location>
</feature>
<dbReference type="GO" id="GO:0008270">
    <property type="term" value="F:zinc ion binding"/>
    <property type="evidence" value="ECO:0007669"/>
    <property type="project" value="UniProtKB-UniRule"/>
</dbReference>
<reference evidence="4 5" key="1">
    <citation type="submission" date="2020-09" db="EMBL/GenBank/DDBJ databases">
        <title>De no assembly of potato wild relative species, Solanum commersonii.</title>
        <authorList>
            <person name="Cho K."/>
        </authorList>
    </citation>
    <scope>NUCLEOTIDE SEQUENCE [LARGE SCALE GENOMIC DNA]</scope>
    <source>
        <strain evidence="4">LZ3.2</strain>
        <tissue evidence="4">Leaf</tissue>
    </source>
</reference>
<keyword evidence="2" id="KW-0862">Zinc</keyword>